<dbReference type="InterPro" id="IPR004036">
    <property type="entry name" value="Endonuclease-III-like_CS2"/>
</dbReference>
<feature type="binding site" evidence="11">
    <location>
        <position position="194"/>
    </location>
    <ligand>
        <name>[4Fe-4S] cluster</name>
        <dbReference type="ChEBI" id="CHEBI:49883"/>
    </ligand>
</feature>
<dbReference type="GO" id="GO:0003677">
    <property type="term" value="F:DNA binding"/>
    <property type="evidence" value="ECO:0007669"/>
    <property type="project" value="UniProtKB-UniRule"/>
</dbReference>
<dbReference type="FunFam" id="1.10.340.30:FF:000001">
    <property type="entry name" value="Endonuclease III"/>
    <property type="match status" value="1"/>
</dbReference>
<dbReference type="CDD" id="cd00056">
    <property type="entry name" value="ENDO3c"/>
    <property type="match status" value="1"/>
</dbReference>
<comment type="cofactor">
    <cofactor evidence="11">
        <name>[4Fe-4S] cluster</name>
        <dbReference type="ChEBI" id="CHEBI:49883"/>
    </cofactor>
    <text evidence="11">Binds 1 [4Fe-4S] cluster.</text>
</comment>
<dbReference type="InterPro" id="IPR004035">
    <property type="entry name" value="Endouclease-III_FeS-bd_BS"/>
</dbReference>
<dbReference type="Gene3D" id="1.10.1670.10">
    <property type="entry name" value="Helix-hairpin-Helix base-excision DNA repair enzymes (C-terminal)"/>
    <property type="match status" value="1"/>
</dbReference>
<dbReference type="Pfam" id="PF00633">
    <property type="entry name" value="HHH"/>
    <property type="match status" value="1"/>
</dbReference>
<comment type="similarity">
    <text evidence="1 11">Belongs to the Nth/MutY family.</text>
</comment>
<protein>
    <recommendedName>
        <fullName evidence="11">Endonuclease III</fullName>
        <ecNumber evidence="11">4.2.99.18</ecNumber>
    </recommendedName>
    <alternativeName>
        <fullName evidence="11">DNA-(apurinic or apyrimidinic site) lyase</fullName>
    </alternativeName>
</protein>
<accession>D6GVU1</accession>
<keyword evidence="8 11" id="KW-0234">DNA repair</keyword>
<evidence type="ECO:0000256" key="3">
    <source>
        <dbReference type="ARBA" id="ARBA00022723"/>
    </source>
</evidence>
<feature type="binding site" evidence="11">
    <location>
        <position position="210"/>
    </location>
    <ligand>
        <name>[4Fe-4S] cluster</name>
        <dbReference type="ChEBI" id="CHEBI:49883"/>
    </ligand>
</feature>
<feature type="binding site" evidence="11">
    <location>
        <position position="204"/>
    </location>
    <ligand>
        <name>[4Fe-4S] cluster</name>
        <dbReference type="ChEBI" id="CHEBI:49883"/>
    </ligand>
</feature>
<keyword evidence="9 11" id="KW-0326">Glycosidase</keyword>
<keyword evidence="7 11" id="KW-0411">Iron-sulfur</keyword>
<dbReference type="InterPro" id="IPR000445">
    <property type="entry name" value="HhH_motif"/>
</dbReference>
<evidence type="ECO:0000313" key="13">
    <source>
        <dbReference type="EMBL" id="EFD92652.1"/>
    </source>
</evidence>
<name>D6GVU1_PARA5</name>
<dbReference type="InterPro" id="IPR011257">
    <property type="entry name" value="DNA_glycosylase"/>
</dbReference>
<dbReference type="GO" id="GO:0006285">
    <property type="term" value="P:base-excision repair, AP site formation"/>
    <property type="evidence" value="ECO:0007669"/>
    <property type="project" value="TreeGrafter"/>
</dbReference>
<evidence type="ECO:0000313" key="14">
    <source>
        <dbReference type="Proteomes" id="UP000009376"/>
    </source>
</evidence>
<comment type="catalytic activity">
    <reaction evidence="10">
        <text>Hydrolyzes mismatched double-stranded DNA and polynucleotides, releasing free thymine.</text>
        <dbReference type="EC" id="3.2.2.29"/>
    </reaction>
</comment>
<keyword evidence="6 11" id="KW-0408">Iron</keyword>
<proteinExistence type="inferred from homology"/>
<dbReference type="PIRSF" id="PIRSF001435">
    <property type="entry name" value="Nth"/>
    <property type="match status" value="1"/>
</dbReference>
<evidence type="ECO:0000256" key="9">
    <source>
        <dbReference type="ARBA" id="ARBA00023295"/>
    </source>
</evidence>
<evidence type="ECO:0000256" key="8">
    <source>
        <dbReference type="ARBA" id="ARBA00023204"/>
    </source>
</evidence>
<evidence type="ECO:0000259" key="12">
    <source>
        <dbReference type="SMART" id="SM00478"/>
    </source>
</evidence>
<feature type="domain" description="HhH-GPD" evidence="12">
    <location>
        <begin position="44"/>
        <end position="192"/>
    </location>
</feature>
<keyword evidence="5 11" id="KW-0378">Hydrolase</keyword>
<evidence type="ECO:0000256" key="2">
    <source>
        <dbReference type="ARBA" id="ARBA00022485"/>
    </source>
</evidence>
<dbReference type="PANTHER" id="PTHR10359:SF18">
    <property type="entry name" value="ENDONUCLEASE III"/>
    <property type="match status" value="1"/>
</dbReference>
<dbReference type="InterPro" id="IPR005759">
    <property type="entry name" value="Nth"/>
</dbReference>
<dbReference type="InterPro" id="IPR003265">
    <property type="entry name" value="HhH-GPD_domain"/>
</dbReference>
<feature type="binding site" evidence="11">
    <location>
        <position position="201"/>
    </location>
    <ligand>
        <name>[4Fe-4S] cluster</name>
        <dbReference type="ChEBI" id="CHEBI:49883"/>
    </ligand>
</feature>
<dbReference type="SMART" id="SM00525">
    <property type="entry name" value="FES"/>
    <property type="match status" value="1"/>
</dbReference>
<dbReference type="GO" id="GO:0051539">
    <property type="term" value="F:4 iron, 4 sulfur cluster binding"/>
    <property type="evidence" value="ECO:0007669"/>
    <property type="project" value="UniProtKB-UniRule"/>
</dbReference>
<dbReference type="Proteomes" id="UP000009376">
    <property type="component" value="Unassembled WGS sequence"/>
</dbReference>
<evidence type="ECO:0000256" key="11">
    <source>
        <dbReference type="HAMAP-Rule" id="MF_00942"/>
    </source>
</evidence>
<evidence type="ECO:0000256" key="7">
    <source>
        <dbReference type="ARBA" id="ARBA00023014"/>
    </source>
</evidence>
<dbReference type="PANTHER" id="PTHR10359">
    <property type="entry name" value="A/G-SPECIFIC ADENINE GLYCOSYLASE/ENDONUCLEASE III"/>
    <property type="match status" value="1"/>
</dbReference>
<evidence type="ECO:0000256" key="5">
    <source>
        <dbReference type="ARBA" id="ARBA00022801"/>
    </source>
</evidence>
<dbReference type="EC" id="4.2.99.18" evidence="11"/>
<dbReference type="AlphaFoldDB" id="D6GVU1"/>
<dbReference type="Pfam" id="PF00730">
    <property type="entry name" value="HhH-GPD"/>
    <property type="match status" value="1"/>
</dbReference>
<dbReference type="GO" id="GO:0046872">
    <property type="term" value="F:metal ion binding"/>
    <property type="evidence" value="ECO:0007669"/>
    <property type="project" value="UniProtKB-KW"/>
</dbReference>
<keyword evidence="2 11" id="KW-0004">4Fe-4S</keyword>
<evidence type="ECO:0000256" key="10">
    <source>
        <dbReference type="ARBA" id="ARBA00052915"/>
    </source>
</evidence>
<dbReference type="GO" id="GO:0140078">
    <property type="term" value="F:class I DNA-(apurinic or apyrimidinic site) endonuclease activity"/>
    <property type="evidence" value="ECO:0007669"/>
    <property type="project" value="UniProtKB-EC"/>
</dbReference>
<reference evidence="13 14" key="1">
    <citation type="journal article" date="2010" name="Proc. Natl. Acad. Sci. U.S.A.">
        <title>Enigmatic, ultrasmall, uncultivated Archaea.</title>
        <authorList>
            <person name="Baker B.J."/>
            <person name="Comolli L.R."/>
            <person name="Dick G.J."/>
            <person name="Hauser L.J."/>
            <person name="Hyatt D."/>
            <person name="Dill B.D."/>
            <person name="Land M.L."/>
            <person name="Verberkmoes N.C."/>
            <person name="Hettich R.L."/>
            <person name="Banfield J.F."/>
        </authorList>
    </citation>
    <scope>NUCLEOTIDE SEQUENCE [LARGE SCALE GENOMIC DNA]</scope>
</reference>
<keyword evidence="11 13" id="KW-0456">Lyase</keyword>
<dbReference type="InterPro" id="IPR003651">
    <property type="entry name" value="Endonuclease3_FeS-loop_motif"/>
</dbReference>
<comment type="catalytic activity">
    <reaction evidence="11">
        <text>2'-deoxyribonucleotide-(2'-deoxyribose 5'-phosphate)-2'-deoxyribonucleotide-DNA = a 3'-end 2'-deoxyribonucleotide-(2,3-dehydro-2,3-deoxyribose 5'-phosphate)-DNA + a 5'-end 5'-phospho-2'-deoxyribonucleoside-DNA + H(+)</text>
        <dbReference type="Rhea" id="RHEA:66592"/>
        <dbReference type="Rhea" id="RHEA-COMP:13180"/>
        <dbReference type="Rhea" id="RHEA-COMP:16897"/>
        <dbReference type="Rhea" id="RHEA-COMP:17067"/>
        <dbReference type="ChEBI" id="CHEBI:15378"/>
        <dbReference type="ChEBI" id="CHEBI:136412"/>
        <dbReference type="ChEBI" id="CHEBI:157695"/>
        <dbReference type="ChEBI" id="CHEBI:167181"/>
        <dbReference type="EC" id="4.2.99.18"/>
    </reaction>
</comment>
<dbReference type="SMART" id="SM00478">
    <property type="entry name" value="ENDO3c"/>
    <property type="match status" value="1"/>
</dbReference>
<organism evidence="13 14">
    <name type="scientific">Candidatus Parvarchaeum acidophilus ARMAN-5</name>
    <dbReference type="NCBI Taxonomy" id="662762"/>
    <lineage>
        <taxon>Archaea</taxon>
        <taxon>Candidatus Parvarchaeota</taxon>
        <taxon>Candidatus Parvarchaeum</taxon>
    </lineage>
</organism>
<dbReference type="GO" id="GO:0141016">
    <property type="term" value="F:G/T mismatch-specific thymine-DNA glycosylase activity"/>
    <property type="evidence" value="ECO:0007669"/>
    <property type="project" value="UniProtKB-EC"/>
</dbReference>
<dbReference type="PROSITE" id="PS01155">
    <property type="entry name" value="ENDONUCLEASE_III_2"/>
    <property type="match status" value="1"/>
</dbReference>
<gene>
    <name evidence="11" type="primary">nth</name>
    <name evidence="13" type="ORF">BJBARM5_0610</name>
</gene>
<evidence type="ECO:0000256" key="1">
    <source>
        <dbReference type="ARBA" id="ARBA00008343"/>
    </source>
</evidence>
<keyword evidence="3 11" id="KW-0479">Metal-binding</keyword>
<dbReference type="Gene3D" id="1.10.340.30">
    <property type="entry name" value="Hypothetical protein, domain 2"/>
    <property type="match status" value="1"/>
</dbReference>
<keyword evidence="4 11" id="KW-0227">DNA damage</keyword>
<evidence type="ECO:0000256" key="4">
    <source>
        <dbReference type="ARBA" id="ARBA00022763"/>
    </source>
</evidence>
<keyword evidence="11" id="KW-0238">DNA-binding</keyword>
<comment type="function">
    <text evidence="11">DNA repair enzyme that has both DNA N-glycosylase activity and AP-lyase activity. The DNA N-glycosylase activity releases various damaged pyrimidines from DNA by cleaving the N-glycosidic bond, leaving an AP (apurinic/apyrimidinic) site. The AP-lyase activity cleaves the phosphodiester bond 3' to the AP site by a beta-elimination, leaving a 3'-terminal unsaturated sugar and a product with a terminal 5'-phosphate.</text>
</comment>
<dbReference type="SUPFAM" id="SSF48150">
    <property type="entry name" value="DNA-glycosylase"/>
    <property type="match status" value="1"/>
</dbReference>
<dbReference type="HAMAP" id="MF_00942">
    <property type="entry name" value="Nth"/>
    <property type="match status" value="1"/>
</dbReference>
<evidence type="ECO:0000256" key="6">
    <source>
        <dbReference type="ARBA" id="ARBA00023004"/>
    </source>
</evidence>
<dbReference type="InterPro" id="IPR023170">
    <property type="entry name" value="HhH_base_excis_C"/>
</dbReference>
<dbReference type="EMBL" id="GG745557">
    <property type="protein sequence ID" value="EFD92652.1"/>
    <property type="molecule type" value="Genomic_DNA"/>
</dbReference>
<dbReference type="PROSITE" id="PS00764">
    <property type="entry name" value="ENDONUCLEASE_III_1"/>
    <property type="match status" value="1"/>
</dbReference>
<sequence>MVEFKKLEQKKVDEIVNILENKYSDIKYYLNFNGSLQLLIAAILSAQTKDTVVNSLTPALFAKYKKVSDFAYSKVTDLIPFIKSVSFPENKAKNIVECCKIIMEKYDGKVPDNMEDLLSLPGVGRKTANTILINAFGKIEGIPVDTWVIKLSYRIGLSSNKKADDIEKDLKEEIEKKYWKNIAYVLKEHGHRICQSMKPKCDICPINNLCPKNGV</sequence>